<reference evidence="2 3" key="1">
    <citation type="submission" date="2020-10" db="EMBL/GenBank/DDBJ databases">
        <title>Ramlibacter sp. HM2 16S ribosomal RNA gene Genome sequencing and assembly.</title>
        <authorList>
            <person name="Kang M."/>
        </authorList>
    </citation>
    <scope>NUCLEOTIDE SEQUENCE [LARGE SCALE GENOMIC DNA]</scope>
    <source>
        <strain evidence="2 3">HM2</strain>
    </source>
</reference>
<proteinExistence type="predicted"/>
<dbReference type="Gene3D" id="1.10.10.60">
    <property type="entry name" value="Homeodomain-like"/>
    <property type="match status" value="1"/>
</dbReference>
<dbReference type="Pfam" id="PF12833">
    <property type="entry name" value="HTH_18"/>
    <property type="match status" value="1"/>
</dbReference>
<dbReference type="Proteomes" id="UP000806285">
    <property type="component" value="Unassembled WGS sequence"/>
</dbReference>
<dbReference type="RefSeq" id="WP_193677572.1">
    <property type="nucleotide sequence ID" value="NZ_JADDIV010000004.1"/>
</dbReference>
<gene>
    <name evidence="2" type="ORF">IM787_15455</name>
</gene>
<evidence type="ECO:0000313" key="3">
    <source>
        <dbReference type="Proteomes" id="UP000806285"/>
    </source>
</evidence>
<accession>A0ABR9S646</accession>
<protein>
    <submittedName>
        <fullName evidence="2">AraC family transcriptional regulator</fullName>
    </submittedName>
</protein>
<keyword evidence="3" id="KW-1185">Reference proteome</keyword>
<evidence type="ECO:0000259" key="1">
    <source>
        <dbReference type="PROSITE" id="PS01124"/>
    </source>
</evidence>
<name>A0ABR9S646_9BURK</name>
<evidence type="ECO:0000313" key="2">
    <source>
        <dbReference type="EMBL" id="MBE7368958.1"/>
    </source>
</evidence>
<sequence>MDLHFVRPPPDVSAWVAMGVHLSFDTPGTRPVPCHFPALVEGGLSLVLEGKFFFQDPSGAFVALPAGFVSSARAVPLTLHRTPRLCLAGLRLHPAGTLGLLQSTPLSLAHQLADARDVFGCAWTRLAERIAEESVPEKRLSGLMAFARERLCQEAHRERLRTASRLQRAALREATPQDAVGLSLRQFERVFAGHFGVGPKLFQRVARVEGLLRDALVTGTTDAGLALRHGYYDQSHMARDLRTLAGASLRQLAQSTRRPDSEHWALAVGTWMTAPRA</sequence>
<feature type="domain" description="HTH araC/xylS-type" evidence="1">
    <location>
        <begin position="156"/>
        <end position="255"/>
    </location>
</feature>
<dbReference type="InterPro" id="IPR018060">
    <property type="entry name" value="HTH_AraC"/>
</dbReference>
<comment type="caution">
    <text evidence="2">The sequence shown here is derived from an EMBL/GenBank/DDBJ whole genome shotgun (WGS) entry which is preliminary data.</text>
</comment>
<organism evidence="2 3">
    <name type="scientific">Ramlibacter pallidus</name>
    <dbReference type="NCBI Taxonomy" id="2780087"/>
    <lineage>
        <taxon>Bacteria</taxon>
        <taxon>Pseudomonadati</taxon>
        <taxon>Pseudomonadota</taxon>
        <taxon>Betaproteobacteria</taxon>
        <taxon>Burkholderiales</taxon>
        <taxon>Comamonadaceae</taxon>
        <taxon>Ramlibacter</taxon>
    </lineage>
</organism>
<dbReference type="PROSITE" id="PS01124">
    <property type="entry name" value="HTH_ARAC_FAMILY_2"/>
    <property type="match status" value="1"/>
</dbReference>
<dbReference type="EMBL" id="JADDIV010000004">
    <property type="protein sequence ID" value="MBE7368958.1"/>
    <property type="molecule type" value="Genomic_DNA"/>
</dbReference>